<feature type="compositionally biased region" description="Basic and acidic residues" evidence="1">
    <location>
        <begin position="1826"/>
        <end position="1836"/>
    </location>
</feature>
<feature type="compositionally biased region" description="Pro residues" evidence="1">
    <location>
        <begin position="1434"/>
        <end position="1448"/>
    </location>
</feature>
<feature type="region of interest" description="Disordered" evidence="1">
    <location>
        <begin position="296"/>
        <end position="319"/>
    </location>
</feature>
<evidence type="ECO:0000256" key="1">
    <source>
        <dbReference type="SAM" id="MobiDB-lite"/>
    </source>
</evidence>
<feature type="region of interest" description="Disordered" evidence="1">
    <location>
        <begin position="1405"/>
        <end position="1457"/>
    </location>
</feature>
<accession>A0A835L289</accession>
<feature type="compositionally biased region" description="Pro residues" evidence="1">
    <location>
        <begin position="1102"/>
        <end position="1115"/>
    </location>
</feature>
<feature type="compositionally biased region" description="Polar residues" evidence="1">
    <location>
        <begin position="377"/>
        <end position="392"/>
    </location>
</feature>
<feature type="region of interest" description="Disordered" evidence="1">
    <location>
        <begin position="1160"/>
        <end position="1226"/>
    </location>
</feature>
<organism evidence="2 3">
    <name type="scientific">Spodoptera exigua</name>
    <name type="common">Beet armyworm</name>
    <name type="synonym">Noctua fulgens</name>
    <dbReference type="NCBI Taxonomy" id="7107"/>
    <lineage>
        <taxon>Eukaryota</taxon>
        <taxon>Metazoa</taxon>
        <taxon>Ecdysozoa</taxon>
        <taxon>Arthropoda</taxon>
        <taxon>Hexapoda</taxon>
        <taxon>Insecta</taxon>
        <taxon>Pterygota</taxon>
        <taxon>Neoptera</taxon>
        <taxon>Endopterygota</taxon>
        <taxon>Lepidoptera</taxon>
        <taxon>Glossata</taxon>
        <taxon>Ditrysia</taxon>
        <taxon>Noctuoidea</taxon>
        <taxon>Noctuidae</taxon>
        <taxon>Amphipyrinae</taxon>
        <taxon>Spodoptera</taxon>
    </lineage>
</organism>
<proteinExistence type="predicted"/>
<keyword evidence="3" id="KW-1185">Reference proteome</keyword>
<feature type="compositionally biased region" description="Low complexity" evidence="1">
    <location>
        <begin position="1092"/>
        <end position="1101"/>
    </location>
</feature>
<gene>
    <name evidence="2" type="ORF">HW555_010774</name>
</gene>
<reference evidence="2" key="1">
    <citation type="submission" date="2020-08" db="EMBL/GenBank/DDBJ databases">
        <title>Spodoptera exigua strain:BAW_Kor-Di-RS1 Genome sequencing and assembly.</title>
        <authorList>
            <person name="Kim J."/>
            <person name="Nam H.Y."/>
            <person name="Kwon M."/>
            <person name="Choi J.H."/>
            <person name="Cho S.R."/>
            <person name="Kim G.-H."/>
        </authorList>
    </citation>
    <scope>NUCLEOTIDE SEQUENCE</scope>
    <source>
        <strain evidence="2">BAW_Kor-Di-RS1</strain>
        <tissue evidence="2">Whole-body</tissue>
    </source>
</reference>
<feature type="compositionally biased region" description="Polar residues" evidence="1">
    <location>
        <begin position="1800"/>
        <end position="1811"/>
    </location>
</feature>
<feature type="region of interest" description="Disordered" evidence="1">
    <location>
        <begin position="353"/>
        <end position="421"/>
    </location>
</feature>
<name>A0A835L289_SPOEX</name>
<evidence type="ECO:0000313" key="2">
    <source>
        <dbReference type="EMBL" id="KAF9410023.1"/>
    </source>
</evidence>
<protein>
    <submittedName>
        <fullName evidence="2">Uncharacterized protein</fullName>
    </submittedName>
</protein>
<dbReference type="EMBL" id="JACKWZ010000282">
    <property type="protein sequence ID" value="KAF9410023.1"/>
    <property type="molecule type" value="Genomic_DNA"/>
</dbReference>
<feature type="compositionally biased region" description="Polar residues" evidence="1">
    <location>
        <begin position="353"/>
        <end position="369"/>
    </location>
</feature>
<feature type="compositionally biased region" description="Basic and acidic residues" evidence="1">
    <location>
        <begin position="296"/>
        <end position="317"/>
    </location>
</feature>
<feature type="compositionally biased region" description="Low complexity" evidence="1">
    <location>
        <begin position="1201"/>
        <end position="1212"/>
    </location>
</feature>
<feature type="compositionally biased region" description="Polar residues" evidence="1">
    <location>
        <begin position="408"/>
        <end position="418"/>
    </location>
</feature>
<evidence type="ECO:0000313" key="3">
    <source>
        <dbReference type="Proteomes" id="UP000648187"/>
    </source>
</evidence>
<feature type="region of interest" description="Disordered" evidence="1">
    <location>
        <begin position="1090"/>
        <end position="1115"/>
    </location>
</feature>
<feature type="compositionally biased region" description="Low complexity" evidence="1">
    <location>
        <begin position="1175"/>
        <end position="1191"/>
    </location>
</feature>
<comment type="caution">
    <text evidence="2">The sequence shown here is derived from an EMBL/GenBank/DDBJ whole genome shotgun (WGS) entry which is preliminary data.</text>
</comment>
<sequence length="2183" mass="246678">MKASKDVYVTKRDIRLESNLLRDFEAYSQAAKEKDNLSLRNQQKSQEIGCQYDCRRENLKCTCKNQVALRKKEEVRNIELPKQVYAYHRSRSSTEIGVSSVKALQKKKVKKIYLPETDDRAVGSSDLSSYVLRKHRNRNKDISNKNKETTSKCVGGTVKYNISCVMNEKLSPIVLTISGVTKSNRNAEIGSNSIIKSLTNTTTQFEDVNKQELRTEEIVQPIISVQDDLEDRKTNRHNSHNNYECIKEKINNPAGKAFSSDSLVQRVHNLDNLNEGKVSQNTVVIAPIENKLEKDNKHVIDKSKSKDSKPADEKSITDLKSPSAFKRRFEAIRRSLAKREDLKKSATFTTEAGQVNATSHKDVSINSDPPSLEGRTDSNARTYSPFSQNYSGDKTIYNPEASRHRRSMSGSNHWSSQRIDNDSECQGVKGKFQLWGKKCDEEEDCKRRCTPRPSYTTTRKRFNKKEVPKTLKKSDTIKKESRKFFFFKRKDKSSNKVNPYKPMVRKGVTAGRCEVRDGLVIKICGGANTAKEASKPPESVEDHGEIFRNGWLKEFLSQTIEPRNSVQVRWNNKKYAPSSSTVVELMDSVYKDSGLVIRSKSQVSVQPSYKPHTKQHVSFVKQRIEAWMIPRTVTDRPQMIPLKQNANENKNNNIEVTISDQKWCIDKSKAFSHKIEVVLHTQNFNKLNNEESSEYLRIDIPKGFFVDSSSDDTNKNIVVNQSSDEEVYKIVEYETGSDLKREKTQRSFYTGDHHKQNNIKVTVSVKEVKDGALKQDPLVQRDVVIQGSNVNVPLKCDVVGVGIITQRDLRDIRKPILKIQDDYSDEESDRDVPNANKKCELAKRFLQEFCRDWTHLSNDSWRASDPHMRYCSATSFHNEGMKSSPNMFDEFQTSAIVSSCPTSECIHCTPHLQNLEQDKKSKKCKWFKRKKKKEQKNKDESFQRTRPKDSIEVCKRRRVHALLKSKWVCPYSDHDRPYSLVTSNESRANQHLPTTECPKLMKSCCKTVDPRPRRRKCKKHVSLPDCDTMNDLLARHLNGPEGILAFKGAGGCELCKRKVCPKHTTINHDVSGEIPRAPCKESCEQMKKPPCAKDSSSTSPDSPKPAPSPCPPTPPPCPPPPRPPSPCPPCTPPPPPSPCQRTPPSPPPCRQPISSEPPCRNPNCPHTSPHRKIPSCRTPPNNPSSSPSNRRSPARQANAKSPRSPSSSNPCPHIRIVTCPSPPKPSRKKPMCIGSLPNDCLPLPQCPSSLCRAMPCQTSPPRLQNRSSANHYEKLSDSCSYNCIQSSPEAPFFYSPIHPCPIEPEKCEKPVIPCKSSPCNTHRPDYTPSVECGSSVPPVYKGPRACDECQSSDVNVFPWPTKNQVSNQSSMASLYNASTQPDKIVYGKCKKDCPMLPKLSCETIPSPKKECPSSCPNKQGSPRPPCMPKIQCPQPRPPPKPKPPPPAEPICRPSKCKSKSKLSGLFLKMNPIKNKKSMCSKDCLAWKTNYKGEDGCISLNSEERITIRLKKDSPCTQEATEGYNIKVQDEDGITLFERKDYRLQRAGCSIKRPSLLDDMYRASEVRRVTTNDSVNPIRNKDKECFKEILEVKSDASIANLIEIQFKLKVTQGDNTTEVNIGNDEFKDNETKENIQETLNQAAQEVYMVKNESEEVVDNCDQKNDINIRIVIKNFKSKTGNKKINLKHDSYSKNFAEKISAKFHTVSTGYSDVLHDDKVFSIHRATVDLTSSVENTKTQSIKSEECISESMLTAEGILADYSEPSICRCIAADLSNGGKGEDIESKSFASQKFNGSKENHLINQDKLTNRMSEYNKDSNTKKPSKNRTQETDTDKPIELEYELETDTEKRAEIAETKQLSSIEVIVKPYTKDEKKELLKQIFEKANDNKPKTKGRMKKLREMLKVILTSDSSEADDPNLTSTEIPNNEIFASLKPNDFKDNGSMNTFYTEESNRLLLGIDTKAIHPTAENNSECSNSNSEVSVSSDTEAPKVSACMCSTVAARLKMASRFGEGGCCCTKQIDQRNEEITCDIKPDSDFHYLKHELNDVEIQRSTYLSSKVNSTKLSVHRKNIRPSETDSIVLKDESGLIGEKSWSQTNIIRQCEMKKVKQGDKNVLMSNHTSKFTDNRNKKEFIDPPVKINASDILQSYEVKKAVLEIYTEKTICDDGEHLVAKLPKFVYDRRK</sequence>
<dbReference type="Proteomes" id="UP000648187">
    <property type="component" value="Unassembled WGS sequence"/>
</dbReference>
<feature type="region of interest" description="Disordered" evidence="1">
    <location>
        <begin position="1798"/>
        <end position="1836"/>
    </location>
</feature>
<dbReference type="PRINTS" id="PR01217">
    <property type="entry name" value="PRICHEXTENSN"/>
</dbReference>